<evidence type="ECO:0000256" key="7">
    <source>
        <dbReference type="SAM" id="Coils"/>
    </source>
</evidence>
<feature type="binding site" evidence="5">
    <location>
        <begin position="25"/>
        <end position="32"/>
    </location>
    <ligand>
        <name>ATP</name>
        <dbReference type="ChEBI" id="CHEBI:30616"/>
    </ligand>
</feature>
<feature type="coiled-coil region" evidence="7">
    <location>
        <begin position="278"/>
        <end position="305"/>
    </location>
</feature>
<dbReference type="GO" id="GO:0005874">
    <property type="term" value="C:microtubule"/>
    <property type="evidence" value="ECO:0007669"/>
    <property type="project" value="UniProtKB-KW"/>
</dbReference>
<evidence type="ECO:0000313" key="10">
    <source>
        <dbReference type="Proteomes" id="UP000193920"/>
    </source>
</evidence>
<keyword evidence="2 5" id="KW-0067">ATP-binding</keyword>
<dbReference type="SMART" id="SM00129">
    <property type="entry name" value="KISc"/>
    <property type="match status" value="1"/>
</dbReference>
<dbReference type="Gene3D" id="3.40.850.10">
    <property type="entry name" value="Kinesin motor domain"/>
    <property type="match status" value="1"/>
</dbReference>
<evidence type="ECO:0000256" key="4">
    <source>
        <dbReference type="ARBA" id="ARBA00023175"/>
    </source>
</evidence>
<dbReference type="PROSITE" id="PS00411">
    <property type="entry name" value="KINESIN_MOTOR_1"/>
    <property type="match status" value="1"/>
</dbReference>
<dbReference type="GO" id="GO:0000278">
    <property type="term" value="P:mitotic cell cycle"/>
    <property type="evidence" value="ECO:0007669"/>
    <property type="project" value="TreeGrafter"/>
</dbReference>
<evidence type="ECO:0000256" key="3">
    <source>
        <dbReference type="ARBA" id="ARBA00023054"/>
    </source>
</evidence>
<keyword evidence="4 5" id="KW-0505">Motor protein</keyword>
<dbReference type="PANTHER" id="PTHR47968">
    <property type="entry name" value="CENTROMERE PROTEIN E"/>
    <property type="match status" value="1"/>
</dbReference>
<keyword evidence="1 5" id="KW-0547">Nucleotide-binding</keyword>
<evidence type="ECO:0000313" key="9">
    <source>
        <dbReference type="EMBL" id="ORY85825.1"/>
    </source>
</evidence>
<dbReference type="PANTHER" id="PTHR47968:SF75">
    <property type="entry name" value="CENTROMERE-ASSOCIATED PROTEIN E"/>
    <property type="match status" value="1"/>
</dbReference>
<dbReference type="GO" id="GO:0007018">
    <property type="term" value="P:microtubule-based movement"/>
    <property type="evidence" value="ECO:0007669"/>
    <property type="project" value="InterPro"/>
</dbReference>
<dbReference type="PRINTS" id="PR00380">
    <property type="entry name" value="KINESINHEAVY"/>
</dbReference>
<accession>A0A1Y2FSY7</accession>
<protein>
    <recommendedName>
        <fullName evidence="6">Kinesin-like protein</fullName>
    </recommendedName>
</protein>
<evidence type="ECO:0000256" key="5">
    <source>
        <dbReference type="PROSITE-ProRule" id="PRU00283"/>
    </source>
</evidence>
<dbReference type="InterPro" id="IPR027417">
    <property type="entry name" value="P-loop_NTPase"/>
</dbReference>
<evidence type="ECO:0000256" key="2">
    <source>
        <dbReference type="ARBA" id="ARBA00022840"/>
    </source>
</evidence>
<dbReference type="InterPro" id="IPR036961">
    <property type="entry name" value="Kinesin_motor_dom_sf"/>
</dbReference>
<dbReference type="GO" id="GO:0003777">
    <property type="term" value="F:microtubule motor activity"/>
    <property type="evidence" value="ECO:0007669"/>
    <property type="project" value="InterPro"/>
</dbReference>
<dbReference type="Proteomes" id="UP000193920">
    <property type="component" value="Unassembled WGS sequence"/>
</dbReference>
<organism evidence="9 10">
    <name type="scientific">Neocallimastix californiae</name>
    <dbReference type="NCBI Taxonomy" id="1754190"/>
    <lineage>
        <taxon>Eukaryota</taxon>
        <taxon>Fungi</taxon>
        <taxon>Fungi incertae sedis</taxon>
        <taxon>Chytridiomycota</taxon>
        <taxon>Chytridiomycota incertae sedis</taxon>
        <taxon>Neocallimastigomycetes</taxon>
        <taxon>Neocallimastigales</taxon>
        <taxon>Neocallimastigaceae</taxon>
        <taxon>Neocallimastix</taxon>
    </lineage>
</organism>
<gene>
    <name evidence="9" type="ORF">LY90DRAFT_395079</name>
</gene>
<dbReference type="GO" id="GO:0008017">
    <property type="term" value="F:microtubule binding"/>
    <property type="evidence" value="ECO:0007669"/>
    <property type="project" value="InterPro"/>
</dbReference>
<comment type="similarity">
    <text evidence="5 6">Belongs to the TRAFAC class myosin-kinesin ATPase superfamily. Kinesin family.</text>
</comment>
<proteinExistence type="inferred from homology"/>
<dbReference type="Pfam" id="PF00225">
    <property type="entry name" value="Kinesin"/>
    <property type="match status" value="1"/>
</dbReference>
<comment type="caution">
    <text evidence="9">The sequence shown here is derived from an EMBL/GenBank/DDBJ whole genome shotgun (WGS) entry which is preliminary data.</text>
</comment>
<reference evidence="9 10" key="1">
    <citation type="submission" date="2016-08" db="EMBL/GenBank/DDBJ databases">
        <title>A Parts List for Fungal Cellulosomes Revealed by Comparative Genomics.</title>
        <authorList>
            <consortium name="DOE Joint Genome Institute"/>
            <person name="Haitjema C.H."/>
            <person name="Gilmore S.P."/>
            <person name="Henske J.K."/>
            <person name="Solomon K.V."/>
            <person name="De Groot R."/>
            <person name="Kuo A."/>
            <person name="Mondo S.J."/>
            <person name="Salamov A.A."/>
            <person name="Labutti K."/>
            <person name="Zhao Z."/>
            <person name="Chiniquy J."/>
            <person name="Barry K."/>
            <person name="Brewer H.M."/>
            <person name="Purvine S.O."/>
            <person name="Wright A.T."/>
            <person name="Boxma B."/>
            <person name="Van Alen T."/>
            <person name="Hackstein J.H."/>
            <person name="Baker S.E."/>
            <person name="Grigoriev I.V."/>
            <person name="O'Malley M.A."/>
        </authorList>
    </citation>
    <scope>NUCLEOTIDE SEQUENCE [LARGE SCALE GENOMIC DNA]</scope>
    <source>
        <strain evidence="9 10">G1</strain>
    </source>
</reference>
<dbReference type="SUPFAM" id="SSF52540">
    <property type="entry name" value="P-loop containing nucleoside triphosphate hydrolases"/>
    <property type="match status" value="1"/>
</dbReference>
<dbReference type="STRING" id="1754190.A0A1Y2FSY7"/>
<keyword evidence="6" id="KW-0493">Microtubule</keyword>
<dbReference type="EMBL" id="MCOG01000003">
    <property type="protein sequence ID" value="ORY85825.1"/>
    <property type="molecule type" value="Genomic_DNA"/>
</dbReference>
<keyword evidence="10" id="KW-1185">Reference proteome</keyword>
<dbReference type="InterPro" id="IPR001752">
    <property type="entry name" value="Kinesin_motor_dom"/>
</dbReference>
<dbReference type="FunFam" id="3.40.850.10:FF:000177">
    <property type="entry name" value="Kinesin-like protein"/>
    <property type="match status" value="1"/>
</dbReference>
<feature type="domain" description="Kinesin motor" evidence="8">
    <location>
        <begin position="1"/>
        <end position="269"/>
    </location>
</feature>
<feature type="non-terminal residue" evidence="9">
    <location>
        <position position="1"/>
    </location>
</feature>
<evidence type="ECO:0000256" key="6">
    <source>
        <dbReference type="RuleBase" id="RU000394"/>
    </source>
</evidence>
<dbReference type="PROSITE" id="PS50067">
    <property type="entry name" value="KINESIN_MOTOR_2"/>
    <property type="match status" value="1"/>
</dbReference>
<evidence type="ECO:0000256" key="1">
    <source>
        <dbReference type="ARBA" id="ARBA00022741"/>
    </source>
</evidence>
<evidence type="ECO:0000259" key="8">
    <source>
        <dbReference type="PROSITE" id="PS50067"/>
    </source>
</evidence>
<dbReference type="OrthoDB" id="3176171at2759"/>
<dbReference type="AlphaFoldDB" id="A0A1Y2FSY7"/>
<dbReference type="GO" id="GO:0005524">
    <property type="term" value="F:ATP binding"/>
    <property type="evidence" value="ECO:0007669"/>
    <property type="project" value="UniProtKB-UniRule"/>
</dbReference>
<dbReference type="InterPro" id="IPR019821">
    <property type="entry name" value="Kinesin_motor_CS"/>
</dbReference>
<name>A0A1Y2FSY7_9FUNG</name>
<keyword evidence="3 7" id="KW-0175">Coiled coil</keyword>
<dbReference type="InterPro" id="IPR027640">
    <property type="entry name" value="Kinesin-like_fam"/>
</dbReference>
<sequence length="309" mass="35088">VYNSFIRHIIYSTMDGFNGTVFAYGQTSSGKTHTMHGDRNDPGIIPRAIHDIFQIIQNTPDREYLLRVSYLEIYNEKIKDLLNPSHENLKIHMKNNEFYVEDLTEDIVLNPEEVANLLKKGDDFRHIGQTNMNEHSSRSHTIFRMIIESREKSNNNEANNNSAIKVSHLNLVDLAGSERVSQLGGDAQQVKEGVHINLSLFTLGVVIAKLSEGNDNTHIPYRDSKLTRILQPSLGGNARTAIICTITPSSDYQEESHSTLKFAIRAKTIQNKPEVNEIVSDEALLKKYRKEINSLKKQLQEVTISIKYL</sequence>